<feature type="domain" description="3'-5' exoribonuclease Rv2179c-like" evidence="1">
    <location>
        <begin position="5"/>
        <end position="177"/>
    </location>
</feature>
<proteinExistence type="predicted"/>
<comment type="caution">
    <text evidence="2">The sequence shown here is derived from an EMBL/GenBank/DDBJ whole genome shotgun (WGS) entry which is preliminary data.</text>
</comment>
<reference evidence="2 3" key="1">
    <citation type="journal article" date="2017" name="Genome Announc.">
        <title>Draft Genome Sequences of Salinivibrio proteolyticus, Salinivibrio sharmensis, Salinivibrio siamensis, Salinivibrio costicola subsp. alcaliphilus, Salinivibrio costicola subsp. vallismortis, and 29 New Isolates Belonging to the Genus Salinivibrio.</title>
        <authorList>
            <person name="Lopez-Hermoso C."/>
            <person name="de la Haba R.R."/>
            <person name="Sanchez-Porro C."/>
            <person name="Bayliss S.C."/>
            <person name="Feil E.J."/>
            <person name="Ventosa A."/>
        </authorList>
    </citation>
    <scope>NUCLEOTIDE SEQUENCE [LARGE SCALE GENOMIC DNA]</scope>
    <source>
        <strain evidence="2 3">IC202</strain>
    </source>
</reference>
<dbReference type="Pfam" id="PF16473">
    <property type="entry name" value="Rv2179c-like"/>
    <property type="match status" value="1"/>
</dbReference>
<name>A0AB36K844_9GAMM</name>
<dbReference type="GO" id="GO:0003676">
    <property type="term" value="F:nucleic acid binding"/>
    <property type="evidence" value="ECO:0007669"/>
    <property type="project" value="InterPro"/>
</dbReference>
<sequence>MEPNTAIIDIETLSTKESAVVVTVSAFKFDRFANNAQTEFASHDNELHMHLDVADQLIHGRTTNAETCKWWRKQSAEALSELRSNDLPFLACDALEQLAEFIHGCQLFSRGTDFDFKILGHMYRTNGIKTPWKYNQVRDVRTYIDAFTGGNIGYVENFETPDWMTSHNSLHDCYRDAMQMVKARVDFIDSVLD</sequence>
<gene>
    <name evidence="2" type="ORF">BZG09_05220</name>
</gene>
<organism evidence="2 3">
    <name type="scientific">Salinivibrio kushneri</name>
    <dbReference type="NCBI Taxonomy" id="1908198"/>
    <lineage>
        <taxon>Bacteria</taxon>
        <taxon>Pseudomonadati</taxon>
        <taxon>Pseudomonadota</taxon>
        <taxon>Gammaproteobacteria</taxon>
        <taxon>Vibrionales</taxon>
        <taxon>Vibrionaceae</taxon>
        <taxon>Salinivibrio</taxon>
    </lineage>
</organism>
<dbReference type="AlphaFoldDB" id="A0AB36K844"/>
<dbReference type="EMBL" id="MUEO01000009">
    <property type="protein sequence ID" value="OOE45107.1"/>
    <property type="molecule type" value="Genomic_DNA"/>
</dbReference>
<evidence type="ECO:0000313" key="2">
    <source>
        <dbReference type="EMBL" id="OOE45107.1"/>
    </source>
</evidence>
<accession>A0AB36K844</accession>
<dbReference type="SUPFAM" id="SSF53098">
    <property type="entry name" value="Ribonuclease H-like"/>
    <property type="match status" value="1"/>
</dbReference>
<dbReference type="RefSeq" id="WP_077457517.1">
    <property type="nucleotide sequence ID" value="NZ_MUEO01000009.1"/>
</dbReference>
<dbReference type="InterPro" id="IPR012337">
    <property type="entry name" value="RNaseH-like_sf"/>
</dbReference>
<dbReference type="Gene3D" id="3.30.420.10">
    <property type="entry name" value="Ribonuclease H-like superfamily/Ribonuclease H"/>
    <property type="match status" value="1"/>
</dbReference>
<evidence type="ECO:0000259" key="1">
    <source>
        <dbReference type="Pfam" id="PF16473"/>
    </source>
</evidence>
<dbReference type="InterPro" id="IPR033390">
    <property type="entry name" value="Rv2179c-like"/>
</dbReference>
<evidence type="ECO:0000313" key="3">
    <source>
        <dbReference type="Proteomes" id="UP000188726"/>
    </source>
</evidence>
<dbReference type="Proteomes" id="UP000188726">
    <property type="component" value="Unassembled WGS sequence"/>
</dbReference>
<dbReference type="InterPro" id="IPR036397">
    <property type="entry name" value="RNaseH_sf"/>
</dbReference>
<protein>
    <recommendedName>
        <fullName evidence="1">3'-5' exoribonuclease Rv2179c-like domain-containing protein</fullName>
    </recommendedName>
</protein>